<dbReference type="InterPro" id="IPR012337">
    <property type="entry name" value="RNaseH-like_sf"/>
</dbReference>
<comment type="subcellular location">
    <subcellularLocation>
        <location evidence="1">Cell membrane</location>
        <topology evidence="1">Multi-pass membrane protein</topology>
    </subcellularLocation>
</comment>
<evidence type="ECO:0000256" key="5">
    <source>
        <dbReference type="ARBA" id="ARBA00022692"/>
    </source>
</evidence>
<feature type="transmembrane region" description="Helical" evidence="9">
    <location>
        <begin position="602"/>
        <end position="629"/>
    </location>
</feature>
<dbReference type="InterPro" id="IPR011320">
    <property type="entry name" value="RNase_H1_N"/>
</dbReference>
<dbReference type="EMBL" id="JANBOI010000009">
    <property type="protein sequence ID" value="KAJ1735875.1"/>
    <property type="molecule type" value="Genomic_DNA"/>
</dbReference>
<evidence type="ECO:0000259" key="10">
    <source>
        <dbReference type="PROSITE" id="PS50879"/>
    </source>
</evidence>
<feature type="transmembrane region" description="Helical" evidence="9">
    <location>
        <begin position="526"/>
        <end position="549"/>
    </location>
</feature>
<dbReference type="OrthoDB" id="1099at2759"/>
<gene>
    <name evidence="11" type="ORF">LPJ61_000319</name>
</gene>
<feature type="domain" description="RNase H type-1" evidence="10">
    <location>
        <begin position="130"/>
        <end position="283"/>
    </location>
</feature>
<keyword evidence="3" id="KW-0813">Transport</keyword>
<feature type="transmembrane region" description="Helical" evidence="9">
    <location>
        <begin position="382"/>
        <end position="405"/>
    </location>
</feature>
<reference evidence="11" key="1">
    <citation type="submission" date="2022-07" db="EMBL/GenBank/DDBJ databases">
        <title>Phylogenomic reconstructions and comparative analyses of Kickxellomycotina fungi.</title>
        <authorList>
            <person name="Reynolds N.K."/>
            <person name="Stajich J.E."/>
            <person name="Barry K."/>
            <person name="Grigoriev I.V."/>
            <person name="Crous P."/>
            <person name="Smith M.E."/>
        </authorList>
    </citation>
    <scope>NUCLEOTIDE SEQUENCE</scope>
    <source>
        <strain evidence="11">BCRC 34381</strain>
    </source>
</reference>
<feature type="transmembrane region" description="Helical" evidence="9">
    <location>
        <begin position="426"/>
        <end position="448"/>
    </location>
</feature>
<comment type="similarity">
    <text evidence="2">Belongs to the tellurite-resistance/dicarboxylate transporter (TDT) family.</text>
</comment>
<dbReference type="PANTHER" id="PTHR31686:SF1">
    <property type="entry name" value="SULFITE EFFLUX PUMP SSU1"/>
    <property type="match status" value="1"/>
</dbReference>
<evidence type="ECO:0000313" key="12">
    <source>
        <dbReference type="Proteomes" id="UP001143981"/>
    </source>
</evidence>
<dbReference type="PROSITE" id="PS50879">
    <property type="entry name" value="RNASE_H_1"/>
    <property type="match status" value="1"/>
</dbReference>
<dbReference type="GO" id="GO:0003676">
    <property type="term" value="F:nucleic acid binding"/>
    <property type="evidence" value="ECO:0007669"/>
    <property type="project" value="InterPro"/>
</dbReference>
<evidence type="ECO:0000256" key="9">
    <source>
        <dbReference type="SAM" id="Phobius"/>
    </source>
</evidence>
<feature type="transmembrane region" description="Helical" evidence="9">
    <location>
        <begin position="561"/>
        <end position="582"/>
    </location>
</feature>
<proteinExistence type="inferred from homology"/>
<evidence type="ECO:0000256" key="3">
    <source>
        <dbReference type="ARBA" id="ARBA00022448"/>
    </source>
</evidence>
<dbReference type="GO" id="GO:0000319">
    <property type="term" value="F:sulfite transmembrane transporter activity"/>
    <property type="evidence" value="ECO:0007669"/>
    <property type="project" value="TreeGrafter"/>
</dbReference>
<dbReference type="AlphaFoldDB" id="A0A9W8D1R6"/>
<dbReference type="InterPro" id="IPR051629">
    <property type="entry name" value="Sulfite_efflux_TDT"/>
</dbReference>
<keyword evidence="12" id="KW-1185">Reference proteome</keyword>
<protein>
    <recommendedName>
        <fullName evidence="10">RNase H type-1 domain-containing protein</fullName>
    </recommendedName>
</protein>
<dbReference type="CDD" id="cd09280">
    <property type="entry name" value="RNase_HI_eukaryote_like"/>
    <property type="match status" value="1"/>
</dbReference>
<dbReference type="InterPro" id="IPR036397">
    <property type="entry name" value="RNaseH_sf"/>
</dbReference>
<organism evidence="11 12">
    <name type="scientific">Coemansia biformis</name>
    <dbReference type="NCBI Taxonomy" id="1286918"/>
    <lineage>
        <taxon>Eukaryota</taxon>
        <taxon>Fungi</taxon>
        <taxon>Fungi incertae sedis</taxon>
        <taxon>Zoopagomycota</taxon>
        <taxon>Kickxellomycotina</taxon>
        <taxon>Kickxellomycetes</taxon>
        <taxon>Kickxellales</taxon>
        <taxon>Kickxellaceae</taxon>
        <taxon>Coemansia</taxon>
    </lineage>
</organism>
<evidence type="ECO:0000256" key="8">
    <source>
        <dbReference type="SAM" id="MobiDB-lite"/>
    </source>
</evidence>
<dbReference type="Pfam" id="PF00075">
    <property type="entry name" value="RNase_H"/>
    <property type="match status" value="1"/>
</dbReference>
<name>A0A9W8D1R6_9FUNG</name>
<evidence type="ECO:0000256" key="6">
    <source>
        <dbReference type="ARBA" id="ARBA00022989"/>
    </source>
</evidence>
<dbReference type="Proteomes" id="UP001143981">
    <property type="component" value="Unassembled WGS sequence"/>
</dbReference>
<comment type="caution">
    <text evidence="11">The sequence shown here is derived from an EMBL/GenBank/DDBJ whole genome shotgun (WGS) entry which is preliminary data.</text>
</comment>
<keyword evidence="5 9" id="KW-0812">Transmembrane</keyword>
<dbReference type="InterPro" id="IPR038665">
    <property type="entry name" value="Voltage-dep_anion_channel_sf"/>
</dbReference>
<dbReference type="Pfam" id="PF03595">
    <property type="entry name" value="SLAC1"/>
    <property type="match status" value="1"/>
</dbReference>
<dbReference type="Gene3D" id="3.30.420.10">
    <property type="entry name" value="Ribonuclease H-like superfamily/Ribonuclease H"/>
    <property type="match status" value="1"/>
</dbReference>
<feature type="transmembrane region" description="Helical" evidence="9">
    <location>
        <begin position="666"/>
        <end position="687"/>
    </location>
</feature>
<dbReference type="SUPFAM" id="SSF53098">
    <property type="entry name" value="Ribonuclease H-like"/>
    <property type="match status" value="1"/>
</dbReference>
<keyword evidence="7 9" id="KW-0472">Membrane</keyword>
<dbReference type="PANTHER" id="PTHR31686">
    <property type="match status" value="1"/>
</dbReference>
<evidence type="ECO:0000256" key="7">
    <source>
        <dbReference type="ARBA" id="ARBA00023136"/>
    </source>
</evidence>
<keyword evidence="4" id="KW-1003">Cell membrane</keyword>
<dbReference type="GO" id="GO:0004523">
    <property type="term" value="F:RNA-DNA hybrid ribonuclease activity"/>
    <property type="evidence" value="ECO:0007669"/>
    <property type="project" value="InterPro"/>
</dbReference>
<accession>A0A9W8D1R6</accession>
<evidence type="ECO:0000313" key="11">
    <source>
        <dbReference type="EMBL" id="KAJ1735875.1"/>
    </source>
</evidence>
<dbReference type="InterPro" id="IPR004695">
    <property type="entry name" value="SLAC1/Mae1/Ssu1/TehA"/>
</dbReference>
<dbReference type="Gene3D" id="1.50.10.150">
    <property type="entry name" value="Voltage-dependent anion channel"/>
    <property type="match status" value="1"/>
</dbReference>
<evidence type="ECO:0000256" key="1">
    <source>
        <dbReference type="ARBA" id="ARBA00004651"/>
    </source>
</evidence>
<sequence length="737" mass="77954">MEVPPPSLSGFFGVQSSNWRGVCGSWGECMAKMKGAVSAKYRWFDSLADAQSFADAGAEGNSGPVGNEPGASMAAPGLEPEPSPVPSAPEAALDTPPCVVSHANTYTLLLRDGSRHYIPDMPLAPAAGASLGEFVIYTDGSSLWNGKEHARAGVGVFFGPGDRRNVSEPLPGLRQSSVRAELAAIVLALAMANSDASLGQFDRIRICTDSLHGISCLTKWHDVWESNGWRHASGSVVEDRDLIEAGIRCIRSSGRIIEFTHVRAHIGIEGNVQADRLAVDGARREGDAGPCDGKASGISTASLPAASISIYNCIPWAMDSTGTAPSTSRVSSAIARIRGSFWRELDGPRDAVRLFLPSWFTVSMGSGVLASCIWRIPYESGALRVLGSVVFFLNIGLLALFLVLQAAQLALYPETVQWMRQHRQQMLHYGAVPMALATVVAGAASYPFSEMGPVVLYTVWSLWWLSVVLAVAASVLLICLIVSRDISSLESVTGAWLLLVAPLSVCAGAGGNLAEYLPPSLGLATLVTGYCLLGAGAPLTCCIVVLYVHRITVHKLPAHDAIITAFIPIGPIAQMGAAALSLGTVAQEALGQQHLGSLGSTMLHLGIITGLLSWGSAAFWAVHAVFSVVYQRWSAAIPFNMGWWSLVFPLGVFASLTAALGAALEMWFFILAFCGFVGVLVVLWLLVMARTIVGAWTGEILAAQGLPALDGIKGQQTDSASDVGDDCRTDCDFAHHV</sequence>
<evidence type="ECO:0000256" key="4">
    <source>
        <dbReference type="ARBA" id="ARBA00022475"/>
    </source>
</evidence>
<dbReference type="InterPro" id="IPR002156">
    <property type="entry name" value="RNaseH_domain"/>
</dbReference>
<feature type="region of interest" description="Disordered" evidence="8">
    <location>
        <begin position="55"/>
        <end position="92"/>
    </location>
</feature>
<feature type="transmembrane region" description="Helical" evidence="9">
    <location>
        <begin position="641"/>
        <end position="660"/>
    </location>
</feature>
<feature type="transmembrane region" description="Helical" evidence="9">
    <location>
        <begin position="494"/>
        <end position="514"/>
    </location>
</feature>
<dbReference type="GO" id="GO:0005886">
    <property type="term" value="C:plasma membrane"/>
    <property type="evidence" value="ECO:0007669"/>
    <property type="project" value="UniProtKB-SubCell"/>
</dbReference>
<evidence type="ECO:0000256" key="2">
    <source>
        <dbReference type="ARBA" id="ARBA00008566"/>
    </source>
</evidence>
<feature type="transmembrane region" description="Helical" evidence="9">
    <location>
        <begin position="460"/>
        <end position="482"/>
    </location>
</feature>
<keyword evidence="6 9" id="KW-1133">Transmembrane helix</keyword>
<dbReference type="Pfam" id="PF01693">
    <property type="entry name" value="Cauli_VI"/>
    <property type="match status" value="1"/>
</dbReference>